<comment type="caution">
    <text evidence="2">The sequence shown here is derived from an EMBL/GenBank/DDBJ whole genome shotgun (WGS) entry which is preliminary data.</text>
</comment>
<evidence type="ECO:0000313" key="2">
    <source>
        <dbReference type="EMBL" id="GAA0736672.1"/>
    </source>
</evidence>
<evidence type="ECO:0000256" key="1">
    <source>
        <dbReference type="SAM" id="Phobius"/>
    </source>
</evidence>
<feature type="transmembrane region" description="Helical" evidence="1">
    <location>
        <begin position="21"/>
        <end position="44"/>
    </location>
</feature>
<keyword evidence="1" id="KW-1133">Transmembrane helix</keyword>
<keyword evidence="3" id="KW-1185">Reference proteome</keyword>
<evidence type="ECO:0000313" key="3">
    <source>
        <dbReference type="Proteomes" id="UP001501510"/>
    </source>
</evidence>
<accession>A0ABN1JDD2</accession>
<sequence length="150" mass="17968">MSEIANQLKNKKRKMKLLENKVTSECYFIIFVVLIIFDIYTRYVLKQDSYFLPLILGLEVYKTLRLCSIGGYDLIKKNGGSSSFLFFIFLCYLYEIPAKYVPVKWDGTFLLVYFTAMVLLTAFYKKFLRYLNRRWKSKWKSKKFHTISHN</sequence>
<dbReference type="EMBL" id="BAAACG010000006">
    <property type="protein sequence ID" value="GAA0736672.1"/>
    <property type="molecule type" value="Genomic_DNA"/>
</dbReference>
<dbReference type="RefSeq" id="WP_343759844.1">
    <property type="nucleotide sequence ID" value="NZ_BAAACG010000006.1"/>
</dbReference>
<organism evidence="2 3">
    <name type="scientific">Clostridium oceanicum</name>
    <dbReference type="NCBI Taxonomy" id="1543"/>
    <lineage>
        <taxon>Bacteria</taxon>
        <taxon>Bacillati</taxon>
        <taxon>Bacillota</taxon>
        <taxon>Clostridia</taxon>
        <taxon>Eubacteriales</taxon>
        <taxon>Clostridiaceae</taxon>
        <taxon>Clostridium</taxon>
    </lineage>
</organism>
<dbReference type="Proteomes" id="UP001501510">
    <property type="component" value="Unassembled WGS sequence"/>
</dbReference>
<keyword evidence="1" id="KW-0812">Transmembrane</keyword>
<proteinExistence type="predicted"/>
<name>A0ABN1JDD2_9CLOT</name>
<feature type="transmembrane region" description="Helical" evidence="1">
    <location>
        <begin position="107"/>
        <end position="124"/>
    </location>
</feature>
<protein>
    <submittedName>
        <fullName evidence="2">Uncharacterized protein</fullName>
    </submittedName>
</protein>
<reference evidence="2 3" key="1">
    <citation type="journal article" date="2019" name="Int. J. Syst. Evol. Microbiol.">
        <title>The Global Catalogue of Microorganisms (GCM) 10K type strain sequencing project: providing services to taxonomists for standard genome sequencing and annotation.</title>
        <authorList>
            <consortium name="The Broad Institute Genomics Platform"/>
            <consortium name="The Broad Institute Genome Sequencing Center for Infectious Disease"/>
            <person name="Wu L."/>
            <person name="Ma J."/>
        </authorList>
    </citation>
    <scope>NUCLEOTIDE SEQUENCE [LARGE SCALE GENOMIC DNA]</scope>
    <source>
        <strain evidence="2 3">JCM 1407</strain>
    </source>
</reference>
<feature type="transmembrane region" description="Helical" evidence="1">
    <location>
        <begin position="84"/>
        <end position="101"/>
    </location>
</feature>
<feature type="transmembrane region" description="Helical" evidence="1">
    <location>
        <begin position="50"/>
        <end position="72"/>
    </location>
</feature>
<keyword evidence="1" id="KW-0472">Membrane</keyword>
<gene>
    <name evidence="2" type="ORF">GCM10008906_11990</name>
</gene>